<feature type="domain" description="BTB" evidence="1">
    <location>
        <begin position="220"/>
        <end position="284"/>
    </location>
</feature>
<evidence type="ECO:0000259" key="1">
    <source>
        <dbReference type="PROSITE" id="PS50097"/>
    </source>
</evidence>
<dbReference type="PROSITE" id="PS50097">
    <property type="entry name" value="BTB"/>
    <property type="match status" value="4"/>
</dbReference>
<dbReference type="PANTHER" id="PTHR24410:SF23">
    <property type="entry name" value="BTB DOMAIN-CONTAINING PROTEIN-RELATED"/>
    <property type="match status" value="1"/>
</dbReference>
<dbReference type="PANTHER" id="PTHR24410">
    <property type="entry name" value="HL07962P-RELATED"/>
    <property type="match status" value="1"/>
</dbReference>
<dbReference type="OrthoDB" id="3357985at2759"/>
<dbReference type="SMART" id="SM00225">
    <property type="entry name" value="BTB"/>
    <property type="match status" value="4"/>
</dbReference>
<feature type="domain" description="BTB" evidence="1">
    <location>
        <begin position="494"/>
        <end position="559"/>
    </location>
</feature>
<organism evidence="2 3">
    <name type="scientific">Sparassis crispa</name>
    <dbReference type="NCBI Taxonomy" id="139825"/>
    <lineage>
        <taxon>Eukaryota</taxon>
        <taxon>Fungi</taxon>
        <taxon>Dikarya</taxon>
        <taxon>Basidiomycota</taxon>
        <taxon>Agaricomycotina</taxon>
        <taxon>Agaricomycetes</taxon>
        <taxon>Polyporales</taxon>
        <taxon>Sparassidaceae</taxon>
        <taxon>Sparassis</taxon>
    </lineage>
</organism>
<comment type="caution">
    <text evidence="2">The sequence shown here is derived from an EMBL/GenBank/DDBJ whole genome shotgun (WGS) entry which is preliminary data.</text>
</comment>
<dbReference type="RefSeq" id="XP_027617888.1">
    <property type="nucleotide sequence ID" value="XM_027762087.1"/>
</dbReference>
<feature type="domain" description="BTB" evidence="1">
    <location>
        <begin position="695"/>
        <end position="759"/>
    </location>
</feature>
<dbReference type="STRING" id="139825.A0A401GXL9"/>
<dbReference type="InterPro" id="IPR051481">
    <property type="entry name" value="BTB-POZ/Galectin-3-binding"/>
</dbReference>
<dbReference type="Proteomes" id="UP000287166">
    <property type="component" value="Unassembled WGS sequence"/>
</dbReference>
<gene>
    <name evidence="2" type="ORF">SCP_1002200</name>
</gene>
<dbReference type="AlphaFoldDB" id="A0A401GXL9"/>
<reference evidence="2 3" key="1">
    <citation type="journal article" date="2018" name="Sci. Rep.">
        <title>Genome sequence of the cauliflower mushroom Sparassis crispa (Hanabiratake) and its association with beneficial usage.</title>
        <authorList>
            <person name="Kiyama R."/>
            <person name="Furutani Y."/>
            <person name="Kawaguchi K."/>
            <person name="Nakanishi T."/>
        </authorList>
    </citation>
    <scope>NUCLEOTIDE SEQUENCE [LARGE SCALE GENOMIC DNA]</scope>
</reference>
<dbReference type="CDD" id="cd18186">
    <property type="entry name" value="BTB_POZ_ZBTB_KLHL-like"/>
    <property type="match status" value="2"/>
</dbReference>
<dbReference type="InterPro" id="IPR011333">
    <property type="entry name" value="SKP1/BTB/POZ_sf"/>
</dbReference>
<keyword evidence="3" id="KW-1185">Reference proteome</keyword>
<dbReference type="Pfam" id="PF00651">
    <property type="entry name" value="BTB"/>
    <property type="match status" value="4"/>
</dbReference>
<evidence type="ECO:0000313" key="3">
    <source>
        <dbReference type="Proteomes" id="UP000287166"/>
    </source>
</evidence>
<name>A0A401GXL9_9APHY</name>
<feature type="domain" description="BTB" evidence="1">
    <location>
        <begin position="18"/>
        <end position="87"/>
    </location>
</feature>
<evidence type="ECO:0000313" key="2">
    <source>
        <dbReference type="EMBL" id="GBE86975.1"/>
    </source>
</evidence>
<dbReference type="SUPFAM" id="SSF54695">
    <property type="entry name" value="POZ domain"/>
    <property type="match status" value="4"/>
</dbReference>
<dbReference type="InParanoid" id="A0A401GXL9"/>
<protein>
    <submittedName>
        <fullName evidence="2">NADPH-dependent diflavin oxidoreductase 1</fullName>
    </submittedName>
</protein>
<sequence>MNHPQLLTASAPFDRTNVDVVLRTSDSVDFNVYKNILALASPVFADIFDVPQPAIGAQQDMHPVLNIPLVHITENSQTLDNLLRLIYPVADPVLKDAAQIAAVLSAAMKYEMEEATRLMEAALRDGVANDPSRAYAIACRLGLEELAGAAAMVCARGDIDYVSEMDDITSGALYRLLHFRRVQPRDVGGFMFSTPRGAFVQQVAERGRLTGSHPFNKPSADIVMRSSDGVHFHVHRLILTLASTVFAHRLKQRPQADDISPQGMRMLAVTEDSRTVAKLLQLCYPMQEPDVEDLDTAHALLAAAKKYEIAGALMFAQRKWMSHVHTQPLRAYFIAMRHQWIDGAREAANHLIFQPSDVYVPEMEDVSASVYHRLLQYRHSCREIISCVDSAYFGIRSSPRHWSDLSYDGEAYGAYESFLLEFHCSALSNTSGPTTRAVIAAPVVERAVGYAFHARLTQLVKDSQHLEAELHEKFSKLSQILTASTPFDNSKANADIILRSSNQVDFYVHKAILMVASDVFESMFAASTPGRDVHPENGLPLVDLTEDSKVLDRLLRLCYPVVGSVSWDLADVRDVMAASVKYEMEAATDRMKNPLLSFVLKAPVRVYAIACRHHLEDEARIAAAATLELEKISYVPEMDHICAGAFHRLLEFRRTGDLPLAFTSYRAPVEVSAEAHSPAVHTPVNVPPAFLHSSADAILRSSDGIDFHVHKFILSLVSPIFADLFIEPTEADLLYKDHVPVYRVSEDGGILLKLLQLCYPLEDPKVESFPEAFALLAAATKYGAARAVLFAKQKWADRIEESPLFGYFIAMERGWDDAAREAALLLAHKRYDPYVSEMEGIPADTYHRLLEFRSRYEEQLYLILSQNHLPVGVCLRRPWNEQRGIRDLDPDVPYGRFYIRIIRSSETAEVLYLGLLDSPVLETCFARCSGKKGSGRVTPATVIAQSQDFVSDLRIAYSAVSATIAGKWDTAFIWFTRNHQSNYLQIFEIHQASSLVPSVCPAREVPSLCLCVGKFPWGMQASCLSPVDGTTSLIPG</sequence>
<accession>A0A401GXL9</accession>
<dbReference type="EMBL" id="BFAD01000010">
    <property type="protein sequence ID" value="GBE86975.1"/>
    <property type="molecule type" value="Genomic_DNA"/>
</dbReference>
<dbReference type="Gene3D" id="3.30.710.10">
    <property type="entry name" value="Potassium Channel Kv1.1, Chain A"/>
    <property type="match status" value="4"/>
</dbReference>
<dbReference type="InterPro" id="IPR000210">
    <property type="entry name" value="BTB/POZ_dom"/>
</dbReference>
<dbReference type="GeneID" id="38783892"/>
<proteinExistence type="predicted"/>